<reference evidence="20" key="1">
    <citation type="submission" date="2022-06" db="EMBL/GenBank/DDBJ databases">
        <title>Detection of beta-lactamases in bacteria of animal origin.</title>
        <authorList>
            <person name="Mlynarcik P."/>
            <person name="Zdarska V."/>
            <person name="Chudobova H."/>
            <person name="Prochazkova P."/>
            <person name="Hricova K."/>
            <person name="Mezerova K."/>
            <person name="Bardon J."/>
            <person name="Dolejska M."/>
            <person name="Sukkar I."/>
            <person name="Kolar M."/>
        </authorList>
    </citation>
    <scope>NUCLEOTIDE SEQUENCE</scope>
    <source>
        <strain evidence="20">S 300-3</strain>
    </source>
</reference>
<dbReference type="InterPro" id="IPR034236">
    <property type="entry name" value="CuRO_CcO_Caa3_II"/>
</dbReference>
<dbReference type="GO" id="GO:0016491">
    <property type="term" value="F:oxidoreductase activity"/>
    <property type="evidence" value="ECO:0007669"/>
    <property type="project" value="InterPro"/>
</dbReference>
<evidence type="ECO:0000256" key="3">
    <source>
        <dbReference type="ARBA" id="ARBA00022448"/>
    </source>
</evidence>
<accession>A0AA41WF42</accession>
<organism evidence="20 21">
    <name type="scientific">Stutzerimonas nitrititolerans</name>
    <dbReference type="NCBI Taxonomy" id="2482751"/>
    <lineage>
        <taxon>Bacteria</taxon>
        <taxon>Pseudomonadati</taxon>
        <taxon>Pseudomonadota</taxon>
        <taxon>Gammaproteobacteria</taxon>
        <taxon>Pseudomonadales</taxon>
        <taxon>Pseudomonadaceae</taxon>
        <taxon>Stutzerimonas</taxon>
    </lineage>
</organism>
<keyword evidence="12 17" id="KW-0472">Membrane</keyword>
<comment type="subcellular location">
    <subcellularLocation>
        <location evidence="1">Membrane</location>
        <topology evidence="1">Multi-pass membrane protein</topology>
    </subcellularLocation>
</comment>
<keyword evidence="6 17" id="KW-0812">Transmembrane</keyword>
<comment type="caution">
    <text evidence="20">The sequence shown here is derived from an EMBL/GenBank/DDBJ whole genome shotgun (WGS) entry which is preliminary data.</text>
</comment>
<dbReference type="PROSITE" id="PS51007">
    <property type="entry name" value="CYTC"/>
    <property type="match status" value="1"/>
</dbReference>
<dbReference type="PROSITE" id="PS50857">
    <property type="entry name" value="COX2_CUA"/>
    <property type="match status" value="1"/>
</dbReference>
<keyword evidence="5" id="KW-0679">Respiratory chain</keyword>
<evidence type="ECO:0000313" key="21">
    <source>
        <dbReference type="Proteomes" id="UP001165292"/>
    </source>
</evidence>
<dbReference type="InterPro" id="IPR036909">
    <property type="entry name" value="Cyt_c-like_dom_sf"/>
</dbReference>
<keyword evidence="11" id="KW-0186">Copper</keyword>
<evidence type="ECO:0000256" key="17">
    <source>
        <dbReference type="SAM" id="Phobius"/>
    </source>
</evidence>
<dbReference type="Proteomes" id="UP001165292">
    <property type="component" value="Unassembled WGS sequence"/>
</dbReference>
<evidence type="ECO:0000256" key="9">
    <source>
        <dbReference type="ARBA" id="ARBA00022989"/>
    </source>
</evidence>
<dbReference type="Gene3D" id="2.60.40.420">
    <property type="entry name" value="Cupredoxins - blue copper proteins"/>
    <property type="match status" value="1"/>
</dbReference>
<evidence type="ECO:0000256" key="4">
    <source>
        <dbReference type="ARBA" id="ARBA00022617"/>
    </source>
</evidence>
<keyword evidence="9 17" id="KW-1133">Transmembrane helix</keyword>
<dbReference type="InterPro" id="IPR008972">
    <property type="entry name" value="Cupredoxin"/>
</dbReference>
<evidence type="ECO:0000259" key="18">
    <source>
        <dbReference type="PROSITE" id="PS50857"/>
    </source>
</evidence>
<dbReference type="InterPro" id="IPR009056">
    <property type="entry name" value="Cyt_c-like_dom"/>
</dbReference>
<evidence type="ECO:0000256" key="13">
    <source>
        <dbReference type="ARBA" id="ARBA00024688"/>
    </source>
</evidence>
<comment type="similarity">
    <text evidence="2">Belongs to the cytochrome c oxidase subunit 2 family.</text>
</comment>
<dbReference type="Pfam" id="PF00034">
    <property type="entry name" value="Cytochrom_C"/>
    <property type="match status" value="1"/>
</dbReference>
<dbReference type="InterPro" id="IPR002429">
    <property type="entry name" value="CcO_II-like_C"/>
</dbReference>
<dbReference type="CDD" id="cd04213">
    <property type="entry name" value="CuRO_CcO_Caa3_II"/>
    <property type="match status" value="1"/>
</dbReference>
<evidence type="ECO:0000259" key="19">
    <source>
        <dbReference type="PROSITE" id="PS51007"/>
    </source>
</evidence>
<dbReference type="SUPFAM" id="SSF49503">
    <property type="entry name" value="Cupredoxins"/>
    <property type="match status" value="1"/>
</dbReference>
<feature type="domain" description="Cytochrome c" evidence="19">
    <location>
        <begin position="204"/>
        <end position="294"/>
    </location>
</feature>
<dbReference type="InterPro" id="IPR001505">
    <property type="entry name" value="Copper_CuA"/>
</dbReference>
<dbReference type="PROSITE" id="PS00078">
    <property type="entry name" value="COX2"/>
    <property type="match status" value="1"/>
</dbReference>
<evidence type="ECO:0000256" key="15">
    <source>
        <dbReference type="ARBA" id="ARBA00047816"/>
    </source>
</evidence>
<dbReference type="SUPFAM" id="SSF46626">
    <property type="entry name" value="Cytochrome c"/>
    <property type="match status" value="1"/>
</dbReference>
<evidence type="ECO:0000256" key="12">
    <source>
        <dbReference type="ARBA" id="ARBA00023136"/>
    </source>
</evidence>
<dbReference type="InterPro" id="IPR014222">
    <property type="entry name" value="Cyt_c_oxidase_su2"/>
</dbReference>
<evidence type="ECO:0000256" key="2">
    <source>
        <dbReference type="ARBA" id="ARBA00007866"/>
    </source>
</evidence>
<gene>
    <name evidence="20" type="primary">coxB</name>
    <name evidence="20" type="ORF">NJF43_05250</name>
</gene>
<dbReference type="PANTHER" id="PTHR22888">
    <property type="entry name" value="CYTOCHROME C OXIDASE, SUBUNIT II"/>
    <property type="match status" value="1"/>
</dbReference>
<dbReference type="GO" id="GO:0004129">
    <property type="term" value="F:cytochrome-c oxidase activity"/>
    <property type="evidence" value="ECO:0007669"/>
    <property type="project" value="UniProtKB-EC"/>
</dbReference>
<dbReference type="InterPro" id="IPR045187">
    <property type="entry name" value="CcO_II"/>
</dbReference>
<keyword evidence="8" id="KW-0249">Electron transport</keyword>
<evidence type="ECO:0000256" key="10">
    <source>
        <dbReference type="ARBA" id="ARBA00023004"/>
    </source>
</evidence>
<dbReference type="GO" id="GO:0016020">
    <property type="term" value="C:membrane"/>
    <property type="evidence" value="ECO:0007669"/>
    <property type="project" value="UniProtKB-SubCell"/>
</dbReference>
<dbReference type="RefSeq" id="WP_213909034.1">
    <property type="nucleotide sequence ID" value="NZ_DALZVU010000001.1"/>
</dbReference>
<evidence type="ECO:0000313" key="20">
    <source>
        <dbReference type="EMBL" id="MCO7544162.1"/>
    </source>
</evidence>
<name>A0AA41WF42_9GAMM</name>
<sequence length="295" mass="32415">MASSVANVWWAMFGFSTLVLLAVSALWIYAMRRQPRETSPAEARRIHLRWLIGGGLVLPTASIVLLLAFGLPAGRSMLPLPGDQALRIEVIGHQWWWEVRYPESGVVTANQLILPVGRPVDIAVTSADVIHSFWVPRLGGKIDMVPGRTNVIRLEAGQAGIFRGQCSEFCGTQHAHMIMHVEALETPGFDDWIAARQNLVVAQPAAGEAATVFTDRCGQCHRVAGVTEGKRAPDLTDLASRPTLGAGVIDNDSEGLRRWLHEHQRLKHGNAMPRHDDVADETLEQIADWLETLAP</sequence>
<evidence type="ECO:0000256" key="7">
    <source>
        <dbReference type="ARBA" id="ARBA00022723"/>
    </source>
</evidence>
<keyword evidence="4 16" id="KW-0349">Heme</keyword>
<keyword evidence="3" id="KW-0813">Transport</keyword>
<dbReference type="Pfam" id="PF00116">
    <property type="entry name" value="COX2"/>
    <property type="match status" value="1"/>
</dbReference>
<evidence type="ECO:0000256" key="1">
    <source>
        <dbReference type="ARBA" id="ARBA00004141"/>
    </source>
</evidence>
<dbReference type="EMBL" id="JAMYBS010000004">
    <property type="protein sequence ID" value="MCO7544162.1"/>
    <property type="molecule type" value="Genomic_DNA"/>
</dbReference>
<dbReference type="GO" id="GO:0005507">
    <property type="term" value="F:copper ion binding"/>
    <property type="evidence" value="ECO:0007669"/>
    <property type="project" value="InterPro"/>
</dbReference>
<evidence type="ECO:0000256" key="8">
    <source>
        <dbReference type="ARBA" id="ARBA00022982"/>
    </source>
</evidence>
<dbReference type="GO" id="GO:0042773">
    <property type="term" value="P:ATP synthesis coupled electron transport"/>
    <property type="evidence" value="ECO:0007669"/>
    <property type="project" value="TreeGrafter"/>
</dbReference>
<feature type="domain" description="Cytochrome oxidase subunit II copper A binding" evidence="18">
    <location>
        <begin position="83"/>
        <end position="195"/>
    </location>
</feature>
<evidence type="ECO:0000256" key="11">
    <source>
        <dbReference type="ARBA" id="ARBA00023008"/>
    </source>
</evidence>
<dbReference type="AlphaFoldDB" id="A0AA41WF42"/>
<dbReference type="NCBIfam" id="TIGR02866">
    <property type="entry name" value="CoxB"/>
    <property type="match status" value="1"/>
</dbReference>
<protein>
    <recommendedName>
        <fullName evidence="14">Cytochrome aa3 subunit 2</fullName>
    </recommendedName>
</protein>
<comment type="function">
    <text evidence="13">Subunits I and II form the functional core of the enzyme complex. Electrons originating in cytochrome c are transferred via heme a and Cu(A) to the binuclear center formed by heme a3 and Cu(B).</text>
</comment>
<evidence type="ECO:0000256" key="16">
    <source>
        <dbReference type="PROSITE-ProRule" id="PRU00433"/>
    </source>
</evidence>
<feature type="transmembrane region" description="Helical" evidence="17">
    <location>
        <begin position="50"/>
        <end position="71"/>
    </location>
</feature>
<comment type="catalytic activity">
    <reaction evidence="15">
        <text>4 Fe(II)-[cytochrome c] + O2 + 8 H(+)(in) = 4 Fe(III)-[cytochrome c] + 2 H2O + 4 H(+)(out)</text>
        <dbReference type="Rhea" id="RHEA:11436"/>
        <dbReference type="Rhea" id="RHEA-COMP:10350"/>
        <dbReference type="Rhea" id="RHEA-COMP:14399"/>
        <dbReference type="ChEBI" id="CHEBI:15377"/>
        <dbReference type="ChEBI" id="CHEBI:15378"/>
        <dbReference type="ChEBI" id="CHEBI:15379"/>
        <dbReference type="ChEBI" id="CHEBI:29033"/>
        <dbReference type="ChEBI" id="CHEBI:29034"/>
        <dbReference type="EC" id="7.1.1.9"/>
    </reaction>
</comment>
<keyword evidence="10 16" id="KW-0408">Iron</keyword>
<evidence type="ECO:0000256" key="6">
    <source>
        <dbReference type="ARBA" id="ARBA00022692"/>
    </source>
</evidence>
<dbReference type="GO" id="GO:0020037">
    <property type="term" value="F:heme binding"/>
    <property type="evidence" value="ECO:0007669"/>
    <property type="project" value="InterPro"/>
</dbReference>
<proteinExistence type="inferred from homology"/>
<evidence type="ECO:0000256" key="14">
    <source>
        <dbReference type="ARBA" id="ARBA00031399"/>
    </source>
</evidence>
<keyword evidence="7 16" id="KW-0479">Metal-binding</keyword>
<feature type="transmembrane region" description="Helical" evidence="17">
    <location>
        <begin position="6"/>
        <end position="29"/>
    </location>
</feature>
<evidence type="ECO:0000256" key="5">
    <source>
        <dbReference type="ARBA" id="ARBA00022660"/>
    </source>
</evidence>
<dbReference type="PANTHER" id="PTHR22888:SF9">
    <property type="entry name" value="CYTOCHROME C OXIDASE SUBUNIT 2"/>
    <property type="match status" value="1"/>
</dbReference>